<evidence type="ECO:0000313" key="1">
    <source>
        <dbReference type="EMBL" id="TGO51546.1"/>
    </source>
</evidence>
<gene>
    <name evidence="1" type="ORF">BCON_0159g00240</name>
</gene>
<organism evidence="1 2">
    <name type="scientific">Botryotinia convoluta</name>
    <dbReference type="NCBI Taxonomy" id="54673"/>
    <lineage>
        <taxon>Eukaryota</taxon>
        <taxon>Fungi</taxon>
        <taxon>Dikarya</taxon>
        <taxon>Ascomycota</taxon>
        <taxon>Pezizomycotina</taxon>
        <taxon>Leotiomycetes</taxon>
        <taxon>Helotiales</taxon>
        <taxon>Sclerotiniaceae</taxon>
        <taxon>Botryotinia</taxon>
    </lineage>
</organism>
<dbReference type="Proteomes" id="UP000297527">
    <property type="component" value="Unassembled WGS sequence"/>
</dbReference>
<accession>A0A4Z1HR67</accession>
<dbReference type="EMBL" id="PQXN01000159">
    <property type="protein sequence ID" value="TGO51546.1"/>
    <property type="molecule type" value="Genomic_DNA"/>
</dbReference>
<name>A0A4Z1HR67_9HELO</name>
<evidence type="ECO:0000313" key="2">
    <source>
        <dbReference type="Proteomes" id="UP000297527"/>
    </source>
</evidence>
<dbReference type="AlphaFoldDB" id="A0A4Z1HR67"/>
<protein>
    <submittedName>
        <fullName evidence="1">Uncharacterized protein</fullName>
    </submittedName>
</protein>
<keyword evidence="2" id="KW-1185">Reference proteome</keyword>
<sequence>MFTKNKRGKFSLKGIGIKKPEGVAGSSVFAILVDLLWHSMEITPKAKTDRLIQSAMRLPVQSATGAANRAPKSVPADKIDTIKDDSLEVIPS</sequence>
<comment type="caution">
    <text evidence="1">The sequence shown here is derived from an EMBL/GenBank/DDBJ whole genome shotgun (WGS) entry which is preliminary data.</text>
</comment>
<reference evidence="1 2" key="1">
    <citation type="submission" date="2017-12" db="EMBL/GenBank/DDBJ databases">
        <title>Comparative genomics of Botrytis spp.</title>
        <authorList>
            <person name="Valero-Jimenez C.A."/>
            <person name="Tapia P."/>
            <person name="Veloso J."/>
            <person name="Silva-Moreno E."/>
            <person name="Staats M."/>
            <person name="Valdes J.H."/>
            <person name="Van Kan J.A.L."/>
        </authorList>
    </citation>
    <scope>NUCLEOTIDE SEQUENCE [LARGE SCALE GENOMIC DNA]</scope>
    <source>
        <strain evidence="1 2">MUCL11595</strain>
    </source>
</reference>
<proteinExistence type="predicted"/>